<dbReference type="SUPFAM" id="SSF55729">
    <property type="entry name" value="Acyl-CoA N-acyltransferases (Nat)"/>
    <property type="match status" value="1"/>
</dbReference>
<dbReference type="GO" id="GO:0005840">
    <property type="term" value="C:ribosome"/>
    <property type="evidence" value="ECO:0007669"/>
    <property type="project" value="UniProtKB-KW"/>
</dbReference>
<dbReference type="AlphaFoldDB" id="A0A7W9KAC5"/>
<dbReference type="RefSeq" id="WP_184857300.1">
    <property type="nucleotide sequence ID" value="NZ_BAAAWY010000057.1"/>
</dbReference>
<evidence type="ECO:0000313" key="2">
    <source>
        <dbReference type="EMBL" id="MBB5888821.1"/>
    </source>
</evidence>
<keyword evidence="3" id="KW-1185">Reference proteome</keyword>
<dbReference type="Pfam" id="PF00583">
    <property type="entry name" value="Acetyltransf_1"/>
    <property type="match status" value="1"/>
</dbReference>
<reference evidence="2 3" key="1">
    <citation type="submission" date="2020-08" db="EMBL/GenBank/DDBJ databases">
        <title>Sequencing the genomes of 1000 actinobacteria strains.</title>
        <authorList>
            <person name="Klenk H.-P."/>
        </authorList>
    </citation>
    <scope>NUCLEOTIDE SEQUENCE [LARGE SCALE GENOMIC DNA]</scope>
    <source>
        <strain evidence="2 3">DSM 43851</strain>
    </source>
</reference>
<dbReference type="Gene3D" id="3.40.630.30">
    <property type="match status" value="1"/>
</dbReference>
<evidence type="ECO:0000313" key="3">
    <source>
        <dbReference type="Proteomes" id="UP000585638"/>
    </source>
</evidence>
<proteinExistence type="predicted"/>
<protein>
    <submittedName>
        <fullName evidence="2">Ribosomal protein S18 acetylase RimI-like enzyme</fullName>
    </submittedName>
</protein>
<dbReference type="EMBL" id="JACHIR010000001">
    <property type="protein sequence ID" value="MBB5888821.1"/>
    <property type="molecule type" value="Genomic_DNA"/>
</dbReference>
<comment type="caution">
    <text evidence="2">The sequence shown here is derived from an EMBL/GenBank/DDBJ whole genome shotgun (WGS) entry which is preliminary data.</text>
</comment>
<dbReference type="Proteomes" id="UP000585638">
    <property type="component" value="Unassembled WGS sequence"/>
</dbReference>
<dbReference type="CDD" id="cd04301">
    <property type="entry name" value="NAT_SF"/>
    <property type="match status" value="1"/>
</dbReference>
<evidence type="ECO:0000259" key="1">
    <source>
        <dbReference type="PROSITE" id="PS51186"/>
    </source>
</evidence>
<gene>
    <name evidence="2" type="ORF">BJ998_000017</name>
</gene>
<dbReference type="PROSITE" id="PS51186">
    <property type="entry name" value="GNAT"/>
    <property type="match status" value="1"/>
</dbReference>
<feature type="domain" description="N-acetyltransferase" evidence="1">
    <location>
        <begin position="3"/>
        <end position="178"/>
    </location>
</feature>
<dbReference type="InterPro" id="IPR000182">
    <property type="entry name" value="GNAT_dom"/>
</dbReference>
<keyword evidence="2" id="KW-0689">Ribosomal protein</keyword>
<accession>A0A7W9KAC5</accession>
<name>A0A7W9KAC5_9PSEU</name>
<dbReference type="GO" id="GO:0016747">
    <property type="term" value="F:acyltransferase activity, transferring groups other than amino-acyl groups"/>
    <property type="evidence" value="ECO:0007669"/>
    <property type="project" value="InterPro"/>
</dbReference>
<sequence>MEIAVRKATLDDLPAIAALLRAARGDGLSERERAERGFVQGNLSDQVLTRFITGTGAFVAVHGDELAGVALTSDPAPLAAGEGPPAGTIQTARAAGMADFALYGPVAVDPRFQGRGVLRLLVDAVKKSLSTAYDEAALFVELTNEKSLAVHRHLGMREIGEFTAGGRRYLAFAFALND</sequence>
<keyword evidence="2" id="KW-0687">Ribonucleoprotein</keyword>
<dbReference type="InterPro" id="IPR016181">
    <property type="entry name" value="Acyl_CoA_acyltransferase"/>
</dbReference>
<organism evidence="2 3">
    <name type="scientific">Kutzneria kofuensis</name>
    <dbReference type="NCBI Taxonomy" id="103725"/>
    <lineage>
        <taxon>Bacteria</taxon>
        <taxon>Bacillati</taxon>
        <taxon>Actinomycetota</taxon>
        <taxon>Actinomycetes</taxon>
        <taxon>Pseudonocardiales</taxon>
        <taxon>Pseudonocardiaceae</taxon>
        <taxon>Kutzneria</taxon>
    </lineage>
</organism>